<proteinExistence type="predicted"/>
<reference evidence="1 2" key="1">
    <citation type="submission" date="2018-09" db="EMBL/GenBank/DDBJ databases">
        <authorList>
            <person name="Zhu H."/>
        </authorList>
    </citation>
    <scope>NUCLEOTIDE SEQUENCE [LARGE SCALE GENOMIC DNA]</scope>
    <source>
        <strain evidence="1 2">K1W22B-8</strain>
    </source>
</reference>
<gene>
    <name evidence="1" type="ORF">D3874_03850</name>
</gene>
<evidence type="ECO:0000313" key="1">
    <source>
        <dbReference type="EMBL" id="RJF86274.1"/>
    </source>
</evidence>
<evidence type="ECO:0000313" key="2">
    <source>
        <dbReference type="Proteomes" id="UP000284605"/>
    </source>
</evidence>
<dbReference type="EMBL" id="QYUK01000011">
    <property type="protein sequence ID" value="RJF86274.1"/>
    <property type="molecule type" value="Genomic_DNA"/>
</dbReference>
<dbReference type="AlphaFoldDB" id="A0A418W8E9"/>
<dbReference type="Proteomes" id="UP000284605">
    <property type="component" value="Unassembled WGS sequence"/>
</dbReference>
<comment type="caution">
    <text evidence="1">The sequence shown here is derived from an EMBL/GenBank/DDBJ whole genome shotgun (WGS) entry which is preliminary data.</text>
</comment>
<sequence length="69" mass="7866">MPLQLDHPRWLVRCSATKIFRGLFPRQTACINLHLLQHILRGLRIAGPTHGRQGFTQFIERVVAGHGLD</sequence>
<keyword evidence="2" id="KW-1185">Reference proteome</keyword>
<organism evidence="1 2">
    <name type="scientific">Oleomonas cavernae</name>
    <dbReference type="NCBI Taxonomy" id="2320859"/>
    <lineage>
        <taxon>Bacteria</taxon>
        <taxon>Pseudomonadati</taxon>
        <taxon>Pseudomonadota</taxon>
        <taxon>Alphaproteobacteria</taxon>
        <taxon>Acetobacterales</taxon>
        <taxon>Acetobacteraceae</taxon>
        <taxon>Oleomonas</taxon>
    </lineage>
</organism>
<name>A0A418W8E9_9PROT</name>
<protein>
    <submittedName>
        <fullName evidence="1">Uncharacterized protein</fullName>
    </submittedName>
</protein>
<accession>A0A418W8E9</accession>